<evidence type="ECO:0008006" key="3">
    <source>
        <dbReference type="Google" id="ProtNLM"/>
    </source>
</evidence>
<gene>
    <name evidence="1" type="ORF">MNEG_15776</name>
</gene>
<sequence>MSAIFKALGTGSVPYLPKVRTVRQHIRRFLPELLALLQEFWGSSVRITHYCLQLLAELALSLRDDLRPHVPELLPRFVGLFVEAERTGVFDMVRPALGALEALGVALEEHLHLLLPALMRLVSPAVSVTPLDVRRSVLRSLKRLLPRMRLAGFGSALLHPLIKRNDN</sequence>
<evidence type="ECO:0000313" key="1">
    <source>
        <dbReference type="EMBL" id="KIY92187.1"/>
    </source>
</evidence>
<dbReference type="RefSeq" id="XP_013891207.1">
    <property type="nucleotide sequence ID" value="XM_014035753.1"/>
</dbReference>
<dbReference type="AlphaFoldDB" id="A0A0D2IW83"/>
<dbReference type="Gene3D" id="1.25.10.10">
    <property type="entry name" value="Leucine-rich Repeat Variant"/>
    <property type="match status" value="1"/>
</dbReference>
<dbReference type="EMBL" id="KK105876">
    <property type="protein sequence ID" value="KIY92187.1"/>
    <property type="molecule type" value="Genomic_DNA"/>
</dbReference>
<dbReference type="GeneID" id="25733471"/>
<dbReference type="SUPFAM" id="SSF48371">
    <property type="entry name" value="ARM repeat"/>
    <property type="match status" value="1"/>
</dbReference>
<organism evidence="1 2">
    <name type="scientific">Monoraphidium neglectum</name>
    <dbReference type="NCBI Taxonomy" id="145388"/>
    <lineage>
        <taxon>Eukaryota</taxon>
        <taxon>Viridiplantae</taxon>
        <taxon>Chlorophyta</taxon>
        <taxon>core chlorophytes</taxon>
        <taxon>Chlorophyceae</taxon>
        <taxon>CS clade</taxon>
        <taxon>Sphaeropleales</taxon>
        <taxon>Selenastraceae</taxon>
        <taxon>Monoraphidium</taxon>
    </lineage>
</organism>
<name>A0A0D2IW83_9CHLO</name>
<dbReference type="STRING" id="145388.A0A0D2IW83"/>
<dbReference type="InterPro" id="IPR016024">
    <property type="entry name" value="ARM-type_fold"/>
</dbReference>
<evidence type="ECO:0000313" key="2">
    <source>
        <dbReference type="Proteomes" id="UP000054498"/>
    </source>
</evidence>
<protein>
    <recommendedName>
        <fullName evidence="3">Non-specific serine/threonine protein kinase</fullName>
    </recommendedName>
</protein>
<accession>A0A0D2IW83</accession>
<dbReference type="OrthoDB" id="381190at2759"/>
<reference evidence="1 2" key="1">
    <citation type="journal article" date="2013" name="BMC Genomics">
        <title>Reconstruction of the lipid metabolism for the microalga Monoraphidium neglectum from its genome sequence reveals characteristics suitable for biofuel production.</title>
        <authorList>
            <person name="Bogen C."/>
            <person name="Al-Dilaimi A."/>
            <person name="Albersmeier A."/>
            <person name="Wichmann J."/>
            <person name="Grundmann M."/>
            <person name="Rupp O."/>
            <person name="Lauersen K.J."/>
            <person name="Blifernez-Klassen O."/>
            <person name="Kalinowski J."/>
            <person name="Goesmann A."/>
            <person name="Mussgnug J.H."/>
            <person name="Kruse O."/>
        </authorList>
    </citation>
    <scope>NUCLEOTIDE SEQUENCE [LARGE SCALE GENOMIC DNA]</scope>
    <source>
        <strain evidence="1 2">SAG 48.87</strain>
    </source>
</reference>
<proteinExistence type="predicted"/>
<dbReference type="KEGG" id="mng:MNEG_15776"/>
<keyword evidence="2" id="KW-1185">Reference proteome</keyword>
<dbReference type="InterPro" id="IPR011989">
    <property type="entry name" value="ARM-like"/>
</dbReference>
<dbReference type="Proteomes" id="UP000054498">
    <property type="component" value="Unassembled WGS sequence"/>
</dbReference>